<evidence type="ECO:0000313" key="6">
    <source>
        <dbReference type="Proteomes" id="UP000595420"/>
    </source>
</evidence>
<proteinExistence type="predicted"/>
<keyword evidence="2" id="KW-0238">DNA-binding</keyword>
<dbReference type="RefSeq" id="WP_198660588.1">
    <property type="nucleotide sequence ID" value="NZ_CP059488.1"/>
</dbReference>
<dbReference type="EMBL" id="CP059488">
    <property type="protein sequence ID" value="QQD72744.1"/>
    <property type="molecule type" value="Genomic_DNA"/>
</dbReference>
<reference evidence="5 6" key="1">
    <citation type="submission" date="2020-07" db="EMBL/GenBank/DDBJ databases">
        <title>Complete genome sequence analysis of Acidithiobacillus ferrivorans XJFY6S-08 reveals extreme environmental adaptation to alpine acid mine drainage.</title>
        <authorList>
            <person name="Yan L."/>
            <person name="Ni Y."/>
        </authorList>
    </citation>
    <scope>NUCLEOTIDE SEQUENCE [LARGE SCALE GENOMIC DNA]</scope>
    <source>
        <strain evidence="5 6">XJFY6S-08</strain>
    </source>
</reference>
<evidence type="ECO:0000256" key="3">
    <source>
        <dbReference type="ARBA" id="ARBA00023163"/>
    </source>
</evidence>
<dbReference type="PROSITE" id="PS50943">
    <property type="entry name" value="HTH_CROC1"/>
    <property type="match status" value="1"/>
</dbReference>
<dbReference type="SUPFAM" id="SSF47413">
    <property type="entry name" value="lambda repressor-like DNA-binding domains"/>
    <property type="match status" value="1"/>
</dbReference>
<dbReference type="InterPro" id="IPR010982">
    <property type="entry name" value="Lambda_DNA-bd_dom_sf"/>
</dbReference>
<dbReference type="InterPro" id="IPR001387">
    <property type="entry name" value="Cro/C1-type_HTH"/>
</dbReference>
<dbReference type="Proteomes" id="UP000595420">
    <property type="component" value="Chromosome"/>
</dbReference>
<organism evidence="5 6">
    <name type="scientific">Acidithiobacillus ferrivorans</name>
    <dbReference type="NCBI Taxonomy" id="160808"/>
    <lineage>
        <taxon>Bacteria</taxon>
        <taxon>Pseudomonadati</taxon>
        <taxon>Pseudomonadota</taxon>
        <taxon>Acidithiobacillia</taxon>
        <taxon>Acidithiobacillales</taxon>
        <taxon>Acidithiobacillaceae</taxon>
        <taxon>Acidithiobacillus</taxon>
    </lineage>
</organism>
<evidence type="ECO:0000259" key="4">
    <source>
        <dbReference type="PROSITE" id="PS50943"/>
    </source>
</evidence>
<dbReference type="CDD" id="cd00093">
    <property type="entry name" value="HTH_XRE"/>
    <property type="match status" value="1"/>
</dbReference>
<dbReference type="AlphaFoldDB" id="A0A7T5BGW1"/>
<sequence length="99" mass="11059">MDEQSFNELLDSVTGMCRHMRGKETSGRATIIEDPDVKAIRETTRLSQSRFALMIGVKVKTLQNWEQKRVRPTGPARALMQIVAADPQVAIRALQGHVA</sequence>
<dbReference type="Gene3D" id="1.10.260.40">
    <property type="entry name" value="lambda repressor-like DNA-binding domains"/>
    <property type="match status" value="1"/>
</dbReference>
<dbReference type="PANTHER" id="PTHR36511">
    <property type="entry name" value="MERR FAMILY BACTERIAL REGULATORY PROTEIN"/>
    <property type="match status" value="1"/>
</dbReference>
<dbReference type="GO" id="GO:0003677">
    <property type="term" value="F:DNA binding"/>
    <property type="evidence" value="ECO:0007669"/>
    <property type="project" value="UniProtKB-KW"/>
</dbReference>
<protein>
    <submittedName>
        <fullName evidence="5">Transcriptional regulator</fullName>
    </submittedName>
</protein>
<keyword evidence="3" id="KW-0804">Transcription</keyword>
<dbReference type="PANTHER" id="PTHR36511:SF3">
    <property type="entry name" value="ANTITOXIN HIGA-2"/>
    <property type="match status" value="1"/>
</dbReference>
<dbReference type="InterPro" id="IPR052359">
    <property type="entry name" value="HTH-type_reg/antitoxin"/>
</dbReference>
<evidence type="ECO:0000256" key="2">
    <source>
        <dbReference type="ARBA" id="ARBA00023125"/>
    </source>
</evidence>
<name>A0A7T5BGW1_9PROT</name>
<accession>A0A7T5BGW1</accession>
<evidence type="ECO:0000256" key="1">
    <source>
        <dbReference type="ARBA" id="ARBA00023015"/>
    </source>
</evidence>
<feature type="domain" description="HTH cro/C1-type" evidence="4">
    <location>
        <begin position="37"/>
        <end position="73"/>
    </location>
</feature>
<evidence type="ECO:0000313" key="5">
    <source>
        <dbReference type="EMBL" id="QQD72744.1"/>
    </source>
</evidence>
<keyword evidence="1" id="KW-0805">Transcription regulation</keyword>
<gene>
    <name evidence="5" type="ORF">H2515_15615</name>
</gene>